<dbReference type="Gene3D" id="3.40.50.410">
    <property type="entry name" value="von Willebrand factor, type A domain"/>
    <property type="match status" value="2"/>
</dbReference>
<protein>
    <submittedName>
        <fullName evidence="4">Retention module-containing protein</fullName>
    </submittedName>
</protein>
<reference evidence="4 5" key="1">
    <citation type="submission" date="2020-02" db="EMBL/GenBank/DDBJ databases">
        <title>Integrative conjugative elements (ICEs) and plasmids drive adaptation of Pseudomonas nitroreducens strain HBP1 to wastewater environment.</title>
        <authorList>
            <person name="Sentchilo V."/>
            <person name="Carraro N."/>
            <person name="Bertelli C."/>
            <person name="van der Meer J.R."/>
        </authorList>
    </citation>
    <scope>NUCLEOTIDE SEQUENCE [LARGE SCALE GENOMIC DNA]</scope>
    <source>
        <strain evidence="4 5">HBP1</strain>
    </source>
</reference>
<dbReference type="InterPro" id="IPR011049">
    <property type="entry name" value="Serralysin-like_metalloprot_C"/>
</dbReference>
<dbReference type="Pfam" id="PF00353">
    <property type="entry name" value="HemolysinCabind"/>
    <property type="match status" value="2"/>
</dbReference>
<dbReference type="PANTHER" id="PTHR10338:SF108">
    <property type="entry name" value="INTER-ALPHA-TRYPSIN INHIBITOR HEAVY CHAIN H4-LIKE PROTEIN"/>
    <property type="match status" value="1"/>
</dbReference>
<dbReference type="InterPro" id="IPR019960">
    <property type="entry name" value="T1SS_VCA0849"/>
</dbReference>
<evidence type="ECO:0000313" key="5">
    <source>
        <dbReference type="Proteomes" id="UP000501063"/>
    </source>
</evidence>
<dbReference type="InterPro" id="IPR050934">
    <property type="entry name" value="ITIH"/>
</dbReference>
<sequence>MATLMGVVSKVIGEVFAVAADGSRRPLEQGDKVFVGEQLVTGANGAVALKVAGGGEITLGRDSALPLTSQMLAAAHQAQNGDEQVAQQPAPPSAKDTADVKALQAAIAAGADPTQQAEATAAGPQAGNAANGKPGGGHSFVLLTEVGGHIDPTIGFPTGPIGSGPLPLREFDGVPQPRAEAVTPPEVLPPDGQPSAGPNGPGTANVFEAGLPGGIPDGAGEGATFTGSLGYNFGSDGVGSFSWGTAGLPSLTSGGVAITYSVSPDGHVLTGSANGTPVFTVTLTDINTGAFEVNLLQPVDHPVKGSEDTLTFDIPYTITDGNGTPANGTLTVGIVDDAPQAGLSADNGVDVLLQTHDANTAGAAFDTSTADYSSAFQVTANYGGDGAGSTQLTYSLNLVGGNGANSGLTSGGATIYLYSVGGAIVASTSASAAGITGENTVFSLSVNGSGVVTLTQYSAIDHALPGSESGYASQTAVLDSGLVQLQGNLTVTDRDGDSVSSSSSIDLGGRVSFTDDGPTVAVGNTEGLHLTVDETNLGQDATSSMAVGDLFNAQFGADGAGTITYRIGTTDNTDSGLKDTATGDKIFLFNTANGVEGRVGGADGAVAFRVTLGSDGKITLDQVRALVHPDAADANDPLSLGTGKISLSATVTDADGDHQSASLDLGSKLTFLDDGPRIAPVEGGDIHLTVDETQLGQAATSNSVADLFNGQFGADGAGSISYKLEAADNTDSGLKDTATGERIFLYNTANGVEGRLEGTSTVAFRVTIDGDGKVTLEQLRALAHPDASDPNDALTLAGKIALTATITDKDGDSATAQIDLGGKLTFLDDGPSITPCQDADIKLTVDETHLGVNDTSSITVSDLFTSHFGADGAGAITYKLTTEDGKDSGLTDTATGEKIFLYNTANGVEGRVGSSADVAFRVTLGADGKVTLDQVRAVVHPNTSDANDGVSLDANSVTLTATITDKDGDSAQAHIDLSGKLTFLDDGPSITPCQDADIKLTVDETHLGVNDTSSITVSDLFTSHFGADGAGAITYKLTTEDGKDSGLTDTATGEKIFLYNTANGVEGRVGSSADVAFRVTLGADGKVTLDQVRAVVHPNTSDANDGVSLDANSVTLTATITDKDGDSAQAHIDLSGKLTFLDDGPSITPCEDADIKLSVDETHLGVPDTSSASVADLFTTHFGADGVGEITYKLTGTDNTDTGLKDTATGSRVFLYNTANGIEGRLEGTSTVAFRVSIDGDGKVTLEQLRALAHPNTSDANDALNLSGQVTLTATITDKDGDSASAHVDLGSKLTFLDDGPSIAPSSIYDISLEVDESDLSNDARVESSLVSLLFETHFGADGPGSITYKVSTVDGTDSGLKTSQGESILLYNVDGTVVGKVQGSGAIAFVVSEDQGALMLDQRLALKHPDTNDADDPLRLESGKITLTATITDGDGDKASAHVDLGSKMVFYDDGPRIEPCTDADIKLTVDETKLGVDAQASAGDVAALFTGHFGADGAGGITYKVTTTDGTDSGLKDTATGGKIFLYNTANGVEGRVEGTNLVAFSVNQHNGVITLDQQRALVHPVTTDANDPLSIGADKITLTATITDGDGDHASASIDLGGKLTFLDDGPSIQPCTDADIRLEVDESNLASDARVEAPLVSELFTASFGADGAGSVTYKVSTVDGTDSGLRETAGGARILLFNDGNGVVGKVEGTGAIAFVVRPDGGALTLDQRVAFIHPDAHNDDEALSIASGKITLTATITDKDGDSDSASIDLGSKLVFHDDAPSIVANQADGPALVVDESNLGANASASVSSLFTSHYGADGAGSLVYKVVAAQDGSDSGLRVTSGDKIYLYNEGNGVVGRVGGQSGAVAFTLTVNNGTVTLDQQLALKHPDGNNPDDALSVASGKISLTATITDGDGDSHSASVELGSQLSFHDDGPSITASAQGAPALVVDETNLGIDASANITSLFTSSYGADGAGSLVYKVVAAQDGGDSGLRVTSGDKIYLYNEGNGVVGRVGGANGAVAFTLTLNNGSVTLDQQMALKHADASNPDDALSIADGKISLTATITDGDGDSKSASLDLGSKLSFHDDGPSITANAAAAPTLTVDETHLNVDATANFSTAFTANAGADGGSTTYSLSATTGTQSGLQTTDGQNIVLVKVSATVVEGHVGTASGATAFTLTLDSGTGVVKLDQQLALKHPNASDPNDPLSLASGKIGLVATVTDGDGDTKSASIDLGSKLSFLDDGPTAVDDSPRCLVQQAPPAVNLTLVVDVSGSMAGDKLTNAKAALVNLVQQYAAMGIAIHVSLLSFAATAKDLGDFNFTGTSDAQYTALVNKINGLSADGETNYQAALDLARTNVTSDITVSGHDPAAINRVYFISDGEPTTGNTNSAITQWKAFLANPDGDGNDATNHVDAYAVGLGASITDADLKGVTNTGDPIIVTKPSDLTATLQNLVTIDSVSGNLLANDLPVSADGTVRITQVEFGGEKFAVDAAGNLTNENPNATTATGSYNASSGLLTIQTANGTLTVYLKDVTGHQAGDYSYASKAGVAFPESGQISEVFKYTIVDGDGDTASANLNICLKYGQPILVVGSNSGDVDGSTVLHTVPSPLDADKAGQINGSGGNDVLIGDAGGVSVYTQPGKNYNISLIVDTSGSMADPSGSNMSRMALAKNALINLVNTIKGHDGVINVSLVSFSDNSHVTTFNGLSAANVTALIAAINALSASGATNYDDAMKAASQWFNTQVTTNHADAAHGYINLAFFLTDGNPTVSNSDSSSGNITNYGDMNNALVSGNDMLHHAGALTGDNAVDVNAIGIGNGINSNYLKFFDNTDTTGTGSVTLDGKTINASVGEPQIINTAEQLQAALQEGFSTSTPVTVGNDHLVGGSGNDIIFGDVINTDSLAWAGHAAGSHNGQGYQALVDYLTATNGSAPTVAQVTNYIVQHADQFNVAGDTRGGNDILEGGAGNDLMFGQGGNDKLIGGPGDDIMYGGTGADEFIWKSGDTGHDVIKDFSIAEGDSLNLADLLQGALPTADSLSHYLSFSVNSGTTSIAVSPTSGGAATQTIDLANVDLSAKYAGHAGSGVLSAGDTHTVLNGLLGDHAIKTDTV</sequence>
<proteinExistence type="predicted"/>
<dbReference type="InterPro" id="IPR036465">
    <property type="entry name" value="vWFA_dom_sf"/>
</dbReference>
<evidence type="ECO:0000256" key="2">
    <source>
        <dbReference type="SAM" id="MobiDB-lite"/>
    </source>
</evidence>
<dbReference type="GO" id="GO:0005509">
    <property type="term" value="F:calcium ion binding"/>
    <property type="evidence" value="ECO:0007669"/>
    <property type="project" value="InterPro"/>
</dbReference>
<dbReference type="InterPro" id="IPR043824">
    <property type="entry name" value="DUF5801"/>
</dbReference>
<dbReference type="Proteomes" id="UP000501063">
    <property type="component" value="Chromosome"/>
</dbReference>
<dbReference type="PRINTS" id="PR00313">
    <property type="entry name" value="CABNDNGRPT"/>
</dbReference>
<feature type="region of interest" description="Disordered" evidence="2">
    <location>
        <begin position="176"/>
        <end position="204"/>
    </location>
</feature>
<feature type="domain" description="VWFA" evidence="3">
    <location>
        <begin position="2637"/>
        <end position="2851"/>
    </location>
</feature>
<feature type="compositionally biased region" description="Low complexity" evidence="2">
    <location>
        <begin position="113"/>
        <end position="132"/>
    </location>
</feature>
<dbReference type="PANTHER" id="PTHR10338">
    <property type="entry name" value="INTER-ALPHA-TRYPSIN INHIBITOR HEAVY CHAIN FAMILY MEMBER"/>
    <property type="match status" value="1"/>
</dbReference>
<evidence type="ECO:0000256" key="1">
    <source>
        <dbReference type="ARBA" id="ARBA00022837"/>
    </source>
</evidence>
<dbReference type="Pfam" id="PF13519">
    <property type="entry name" value="VWA_2"/>
    <property type="match status" value="1"/>
</dbReference>
<dbReference type="InterPro" id="IPR002035">
    <property type="entry name" value="VWF_A"/>
</dbReference>
<evidence type="ECO:0000259" key="3">
    <source>
        <dbReference type="PROSITE" id="PS50234"/>
    </source>
</evidence>
<name>A0A6G6ITM2_PSENT</name>
<dbReference type="NCBIfam" id="TIGR03661">
    <property type="entry name" value="T1SS_VCA0849"/>
    <property type="match status" value="1"/>
</dbReference>
<dbReference type="InterPro" id="IPR047777">
    <property type="entry name" value="LapA-like_RM"/>
</dbReference>
<feature type="region of interest" description="Disordered" evidence="2">
    <location>
        <begin position="77"/>
        <end position="134"/>
    </location>
</feature>
<feature type="compositionally biased region" description="Polar residues" evidence="2">
    <location>
        <begin position="77"/>
        <end position="87"/>
    </location>
</feature>
<dbReference type="EMBL" id="CP049140">
    <property type="protein sequence ID" value="QIE86546.1"/>
    <property type="molecule type" value="Genomic_DNA"/>
</dbReference>
<accession>A0A6G6ITM2</accession>
<organism evidence="4 5">
    <name type="scientific">Pseudomonas nitroreducens</name>
    <dbReference type="NCBI Taxonomy" id="46680"/>
    <lineage>
        <taxon>Bacteria</taxon>
        <taxon>Pseudomonadati</taxon>
        <taxon>Pseudomonadota</taxon>
        <taxon>Gammaproteobacteria</taxon>
        <taxon>Pseudomonadales</taxon>
        <taxon>Pseudomonadaceae</taxon>
        <taxon>Pseudomonas</taxon>
    </lineage>
</organism>
<dbReference type="PROSITE" id="PS50234">
    <property type="entry name" value="VWFA"/>
    <property type="match status" value="2"/>
</dbReference>
<dbReference type="CDD" id="cd00198">
    <property type="entry name" value="vWFA"/>
    <property type="match status" value="2"/>
</dbReference>
<dbReference type="RefSeq" id="WP_052239091.1">
    <property type="nucleotide sequence ID" value="NZ_CP049140.1"/>
</dbReference>
<evidence type="ECO:0000313" key="4">
    <source>
        <dbReference type="EMBL" id="QIE86546.1"/>
    </source>
</evidence>
<dbReference type="KEGG" id="pnt:G5B91_09775"/>
<dbReference type="InterPro" id="IPR001343">
    <property type="entry name" value="Hemolysn_Ca-bd"/>
</dbReference>
<dbReference type="Pfam" id="PF00092">
    <property type="entry name" value="VWA"/>
    <property type="match status" value="1"/>
</dbReference>
<dbReference type="SMART" id="SM00327">
    <property type="entry name" value="VWA"/>
    <property type="match status" value="2"/>
</dbReference>
<dbReference type="SUPFAM" id="SSF53300">
    <property type="entry name" value="vWA-like"/>
    <property type="match status" value="2"/>
</dbReference>
<dbReference type="Pfam" id="PF19116">
    <property type="entry name" value="DUF5801"/>
    <property type="match status" value="12"/>
</dbReference>
<gene>
    <name evidence="4" type="ORF">G5B91_09775</name>
</gene>
<feature type="domain" description="VWFA" evidence="3">
    <location>
        <begin position="2256"/>
        <end position="2451"/>
    </location>
</feature>
<dbReference type="SUPFAM" id="SSF51120">
    <property type="entry name" value="beta-Roll"/>
    <property type="match status" value="1"/>
</dbReference>
<keyword evidence="1" id="KW-0106">Calcium</keyword>
<dbReference type="NCBIfam" id="NF033682">
    <property type="entry name" value="retention_LapA"/>
    <property type="match status" value="1"/>
</dbReference>